<dbReference type="Pfam" id="PF03883">
    <property type="entry name" value="H2O2_YaaD"/>
    <property type="match status" value="1"/>
</dbReference>
<dbReference type="PANTHER" id="PTHR30283">
    <property type="entry name" value="PEROXIDE STRESS RESPONSE PROTEIN YAAA"/>
    <property type="match status" value="1"/>
</dbReference>
<keyword evidence="2" id="KW-1185">Reference proteome</keyword>
<accession>A0ABP3RMV5</accession>
<dbReference type="InterPro" id="IPR005583">
    <property type="entry name" value="YaaA"/>
</dbReference>
<evidence type="ECO:0000313" key="1">
    <source>
        <dbReference type="EMBL" id="GAA0610635.1"/>
    </source>
</evidence>
<dbReference type="RefSeq" id="WP_344602431.1">
    <property type="nucleotide sequence ID" value="NZ_BAAAHE010000008.1"/>
</dbReference>
<protein>
    <submittedName>
        <fullName evidence="1">Peroxide stress protein YaaA</fullName>
    </submittedName>
</protein>
<name>A0ABP3RMV5_9ACTN</name>
<reference evidence="2" key="1">
    <citation type="journal article" date="2019" name="Int. J. Syst. Evol. Microbiol.">
        <title>The Global Catalogue of Microorganisms (GCM) 10K type strain sequencing project: providing services to taxonomists for standard genome sequencing and annotation.</title>
        <authorList>
            <consortium name="The Broad Institute Genomics Platform"/>
            <consortium name="The Broad Institute Genome Sequencing Center for Infectious Disease"/>
            <person name="Wu L."/>
            <person name="Ma J."/>
        </authorList>
    </citation>
    <scope>NUCLEOTIDE SEQUENCE [LARGE SCALE GENOMIC DNA]</scope>
    <source>
        <strain evidence="2">JCM 10671</strain>
    </source>
</reference>
<dbReference type="PANTHER" id="PTHR30283:SF4">
    <property type="entry name" value="PEROXIDE STRESS RESISTANCE PROTEIN YAAA"/>
    <property type="match status" value="1"/>
</dbReference>
<organism evidence="1 2">
    <name type="scientific">Sporichthya brevicatena</name>
    <dbReference type="NCBI Taxonomy" id="171442"/>
    <lineage>
        <taxon>Bacteria</taxon>
        <taxon>Bacillati</taxon>
        <taxon>Actinomycetota</taxon>
        <taxon>Actinomycetes</taxon>
        <taxon>Sporichthyales</taxon>
        <taxon>Sporichthyaceae</taxon>
        <taxon>Sporichthya</taxon>
    </lineage>
</organism>
<sequence>MLILLPPSEGKTEARRGKPLDLSTLVFADALTETRRTVMAALADLCAGDAEKAREVLDLTAGQAADLVRNLRLETAPTLTAAQLYSGVLFDHLGLLDLPSDAKRRANRSVLISSGLWGVVRPNDRVPPYRLSGGATLPTLGTIAGTWRGPLGEVLPGWVGRKVLLDLRSGAYVAAWRPSGAVAERTVTVQVTHQGKVVSHHNKATKGRLARALLCSDADPRTPAALAEACAAVGFPGLLTAPPRAGGTWQLSIDQV</sequence>
<evidence type="ECO:0000313" key="2">
    <source>
        <dbReference type="Proteomes" id="UP001500957"/>
    </source>
</evidence>
<proteinExistence type="predicted"/>
<dbReference type="Proteomes" id="UP001500957">
    <property type="component" value="Unassembled WGS sequence"/>
</dbReference>
<comment type="caution">
    <text evidence="1">The sequence shown here is derived from an EMBL/GenBank/DDBJ whole genome shotgun (WGS) entry which is preliminary data.</text>
</comment>
<dbReference type="EMBL" id="BAAAHE010000008">
    <property type="protein sequence ID" value="GAA0610635.1"/>
    <property type="molecule type" value="Genomic_DNA"/>
</dbReference>
<gene>
    <name evidence="1" type="primary">yaaA</name>
    <name evidence="1" type="ORF">GCM10009547_10840</name>
</gene>